<evidence type="ECO:0000313" key="4">
    <source>
        <dbReference type="Proteomes" id="UP000231990"/>
    </source>
</evidence>
<name>A0A2M9ZRF7_9LEPT</name>
<proteinExistence type="predicted"/>
<dbReference type="Proteomes" id="UP000231962">
    <property type="component" value="Unassembled WGS sequence"/>
</dbReference>
<protein>
    <submittedName>
        <fullName evidence="2">Uncharacterized protein</fullName>
    </submittedName>
</protein>
<evidence type="ECO:0000313" key="3">
    <source>
        <dbReference type="Proteomes" id="UP000231962"/>
    </source>
</evidence>
<sequence>MKITLNSIEFSSIEDVLSFTRDYNASNMLRFLHPIEDHSGNILVKEEVQVKESALFRLKEIKGQYTPKFKAKITRELAGQIQTKLSEKVVYQLKQTDKKFLKFMYEQTTFNYKGIIRNALSNRKHMLSLFKAYEENPNFFRHICELGLLALGIVMIPDTIRYKMFRRYAFLSGLFMDIARISSDHWSRPFPSDSEKTRIAQACANFMQKLDLPEILCAAASNHVPLGLQDNMELPSMGSKKVEPEAIDETFFSDLIVGDGESDSVETESDESGFAEKSEEQIRDLLTEALKISRYIHTVSSFATDKEYVMEELVYFLAYNTTRGYFNEVLASPLVDLFKQFEENVKRMRRLAEVEMKCLKPPSAWTYPKPKASQVLCKNKVWDCPNIVPGWDIHVISSQDAFGWVGSSLPADHYPKCRLEEELEEIGKTEPKKEKKP</sequence>
<keyword evidence="3" id="KW-1185">Reference proteome</keyword>
<reference evidence="3 4" key="1">
    <citation type="submission" date="2017-07" db="EMBL/GenBank/DDBJ databases">
        <title>Leptospira spp. isolated from tropical soils.</title>
        <authorList>
            <person name="Thibeaux R."/>
            <person name="Iraola G."/>
            <person name="Ferres I."/>
            <person name="Bierque E."/>
            <person name="Girault D."/>
            <person name="Soupe-Gilbert M.-E."/>
            <person name="Picardeau M."/>
            <person name="Goarant C."/>
        </authorList>
    </citation>
    <scope>NUCLEOTIDE SEQUENCE [LARGE SCALE GENOMIC DNA]</scope>
    <source>
        <strain evidence="2 4">FH1-B-B1</strain>
        <strain evidence="1 3">FH1-B-C1</strain>
    </source>
</reference>
<comment type="caution">
    <text evidence="2">The sequence shown here is derived from an EMBL/GenBank/DDBJ whole genome shotgun (WGS) entry which is preliminary data.</text>
</comment>
<accession>A0A2M9ZRF7</accession>
<dbReference type="EMBL" id="NPDY01000001">
    <property type="protein sequence ID" value="PJZ71110.1"/>
    <property type="molecule type" value="Genomic_DNA"/>
</dbReference>
<dbReference type="EMBL" id="NPDZ01000001">
    <property type="protein sequence ID" value="PJZ74642.1"/>
    <property type="molecule type" value="Genomic_DNA"/>
</dbReference>
<dbReference type="RefSeq" id="WP_100712052.1">
    <property type="nucleotide sequence ID" value="NZ_NPDY01000001.1"/>
</dbReference>
<organism evidence="2 4">
    <name type="scientific">Leptospira perolatii</name>
    <dbReference type="NCBI Taxonomy" id="2023191"/>
    <lineage>
        <taxon>Bacteria</taxon>
        <taxon>Pseudomonadati</taxon>
        <taxon>Spirochaetota</taxon>
        <taxon>Spirochaetia</taxon>
        <taxon>Leptospirales</taxon>
        <taxon>Leptospiraceae</taxon>
        <taxon>Leptospira</taxon>
    </lineage>
</organism>
<evidence type="ECO:0000313" key="2">
    <source>
        <dbReference type="EMBL" id="PJZ74642.1"/>
    </source>
</evidence>
<dbReference type="OrthoDB" id="340911at2"/>
<dbReference type="AlphaFoldDB" id="A0A2M9ZRF7"/>
<dbReference type="Proteomes" id="UP000231990">
    <property type="component" value="Unassembled WGS sequence"/>
</dbReference>
<evidence type="ECO:0000313" key="1">
    <source>
        <dbReference type="EMBL" id="PJZ71110.1"/>
    </source>
</evidence>
<gene>
    <name evidence="1" type="ORF">CH360_00900</name>
    <name evidence="2" type="ORF">CH373_00900</name>
</gene>